<feature type="transmembrane region" description="Helical" evidence="7">
    <location>
        <begin position="104"/>
        <end position="122"/>
    </location>
</feature>
<protein>
    <submittedName>
        <fullName evidence="9">Cytochrome c oxidase subunit 3</fullName>
    </submittedName>
</protein>
<dbReference type="InterPro" id="IPR024791">
    <property type="entry name" value="Cyt_c/ubiquinol_Oxase_su3"/>
</dbReference>
<dbReference type="Proteomes" id="UP000184346">
    <property type="component" value="Unassembled WGS sequence"/>
</dbReference>
<dbReference type="PROSITE" id="PS50253">
    <property type="entry name" value="COX3"/>
    <property type="match status" value="1"/>
</dbReference>
<evidence type="ECO:0000256" key="1">
    <source>
        <dbReference type="ARBA" id="ARBA00004141"/>
    </source>
</evidence>
<gene>
    <name evidence="9" type="ORF">SAMN02745148_02937</name>
</gene>
<dbReference type="SUPFAM" id="SSF81452">
    <property type="entry name" value="Cytochrome c oxidase subunit III-like"/>
    <property type="match status" value="1"/>
</dbReference>
<dbReference type="AlphaFoldDB" id="A0A1M5CJ05"/>
<keyword evidence="10" id="KW-1185">Reference proteome</keyword>
<keyword evidence="3 6" id="KW-0812">Transmembrane</keyword>
<evidence type="ECO:0000259" key="8">
    <source>
        <dbReference type="PROSITE" id="PS50253"/>
    </source>
</evidence>
<dbReference type="PANTHER" id="PTHR11403">
    <property type="entry name" value="CYTOCHROME C OXIDASE SUBUNIT III"/>
    <property type="match status" value="1"/>
</dbReference>
<keyword evidence="4 7" id="KW-1133">Transmembrane helix</keyword>
<dbReference type="InterPro" id="IPR000298">
    <property type="entry name" value="Cyt_c_oxidase-like_su3"/>
</dbReference>
<name>A0A1M5CJ05_9GAMM</name>
<evidence type="ECO:0000256" key="7">
    <source>
        <dbReference type="SAM" id="Phobius"/>
    </source>
</evidence>
<comment type="similarity">
    <text evidence="2 6">Belongs to the cytochrome c oxidase subunit 3 family.</text>
</comment>
<evidence type="ECO:0000256" key="4">
    <source>
        <dbReference type="ARBA" id="ARBA00022989"/>
    </source>
</evidence>
<feature type="transmembrane region" description="Helical" evidence="7">
    <location>
        <begin position="203"/>
        <end position="221"/>
    </location>
</feature>
<evidence type="ECO:0000256" key="6">
    <source>
        <dbReference type="RuleBase" id="RU003376"/>
    </source>
</evidence>
<dbReference type="STRING" id="1121942.SAMN02745148_02937"/>
<organism evidence="9 10">
    <name type="scientific">Modicisalibacter ilicicola DSM 19980</name>
    <dbReference type="NCBI Taxonomy" id="1121942"/>
    <lineage>
        <taxon>Bacteria</taxon>
        <taxon>Pseudomonadati</taxon>
        <taxon>Pseudomonadota</taxon>
        <taxon>Gammaproteobacteria</taxon>
        <taxon>Oceanospirillales</taxon>
        <taxon>Halomonadaceae</taxon>
        <taxon>Modicisalibacter</taxon>
    </lineage>
</organism>
<comment type="subcellular location">
    <subcellularLocation>
        <location evidence="6">Cell membrane</location>
        <topology evidence="6">Multi-pass membrane protein</topology>
    </subcellularLocation>
    <subcellularLocation>
        <location evidence="1">Membrane</location>
        <topology evidence="1">Multi-pass membrane protein</topology>
    </subcellularLocation>
</comment>
<feature type="transmembrane region" description="Helical" evidence="7">
    <location>
        <begin position="159"/>
        <end position="182"/>
    </location>
</feature>
<dbReference type="Pfam" id="PF00510">
    <property type="entry name" value="COX3"/>
    <property type="match status" value="1"/>
</dbReference>
<evidence type="ECO:0000256" key="5">
    <source>
        <dbReference type="ARBA" id="ARBA00023136"/>
    </source>
</evidence>
<dbReference type="GO" id="GO:0004129">
    <property type="term" value="F:cytochrome-c oxidase activity"/>
    <property type="evidence" value="ECO:0007669"/>
    <property type="project" value="InterPro"/>
</dbReference>
<dbReference type="InterPro" id="IPR013833">
    <property type="entry name" value="Cyt_c_oxidase_su3_a-hlx"/>
</dbReference>
<feature type="transmembrane region" description="Helical" evidence="7">
    <location>
        <begin position="73"/>
        <end position="92"/>
    </location>
</feature>
<dbReference type="EMBL" id="FQUJ01000014">
    <property type="protein sequence ID" value="SHF54671.1"/>
    <property type="molecule type" value="Genomic_DNA"/>
</dbReference>
<dbReference type="InterPro" id="IPR035973">
    <property type="entry name" value="Cyt_c_oxidase_su3-like_sf"/>
</dbReference>
<dbReference type="GO" id="GO:0005886">
    <property type="term" value="C:plasma membrane"/>
    <property type="evidence" value="ECO:0007669"/>
    <property type="project" value="UniProtKB-SubCell"/>
</dbReference>
<feature type="transmembrane region" description="Helical" evidence="7">
    <location>
        <begin position="33"/>
        <end position="53"/>
    </location>
</feature>
<proteinExistence type="inferred from homology"/>
<reference evidence="9 10" key="1">
    <citation type="submission" date="2016-11" db="EMBL/GenBank/DDBJ databases">
        <authorList>
            <person name="Jaros S."/>
            <person name="Januszkiewicz K."/>
            <person name="Wedrychowicz H."/>
        </authorList>
    </citation>
    <scope>NUCLEOTIDE SEQUENCE [LARGE SCALE GENOMIC DNA]</scope>
    <source>
        <strain evidence="9 10">DSM 19980</strain>
    </source>
</reference>
<evidence type="ECO:0000313" key="9">
    <source>
        <dbReference type="EMBL" id="SHF54671.1"/>
    </source>
</evidence>
<dbReference type="Gene3D" id="1.20.120.80">
    <property type="entry name" value="Cytochrome c oxidase, subunit III, four-helix bundle"/>
    <property type="match status" value="1"/>
</dbReference>
<evidence type="ECO:0000313" key="10">
    <source>
        <dbReference type="Proteomes" id="UP000184346"/>
    </source>
</evidence>
<evidence type="ECO:0000256" key="2">
    <source>
        <dbReference type="ARBA" id="ARBA00010581"/>
    </source>
</evidence>
<sequence length="224" mass="25053">MPTATKTRKPLGDQGPVAEQFETMGQQRDANRLGMWMFLGTELLLFGGLFGAFVTYRVIHAEGFAEAAGHLDLTLGALNTALLLTSGLTMALTEQMSRAARPKATFWLLVATIAIGALFIVIKGHEWYKEYQEQLMPVLGLPFSYPGEQPEQAELFFNFYFVMTGLHALHMLVGLGVLGVIATVAWRWRNPPRIARQVQISGLYWAFVDVIWVIVFSLLYLSRV</sequence>
<dbReference type="PANTHER" id="PTHR11403:SF6">
    <property type="entry name" value="NITRIC OXIDE REDUCTASE SUBUNIT E"/>
    <property type="match status" value="1"/>
</dbReference>
<feature type="domain" description="Heme-copper oxidase subunit III family profile" evidence="8">
    <location>
        <begin position="32"/>
        <end position="224"/>
    </location>
</feature>
<dbReference type="RefSeq" id="WP_217652831.1">
    <property type="nucleotide sequence ID" value="NZ_FQUJ01000014.1"/>
</dbReference>
<dbReference type="GO" id="GO:0019646">
    <property type="term" value="P:aerobic electron transport chain"/>
    <property type="evidence" value="ECO:0007669"/>
    <property type="project" value="InterPro"/>
</dbReference>
<accession>A0A1M5CJ05</accession>
<evidence type="ECO:0000256" key="3">
    <source>
        <dbReference type="ARBA" id="ARBA00022692"/>
    </source>
</evidence>
<keyword evidence="5 7" id="KW-0472">Membrane</keyword>